<reference evidence="3 4" key="1">
    <citation type="submission" date="2014-09" db="EMBL/GenBank/DDBJ databases">
        <title>Draft genome sequence of Streptomyces natalensis ATCC 27448, producer of the antifungal pimaricin.</title>
        <authorList>
            <person name="Mendes M.V."/>
            <person name="Beites T."/>
            <person name="Pires S."/>
            <person name="Santos C.L."/>
            <person name="Moradas-Ferreira P."/>
        </authorList>
    </citation>
    <scope>NUCLEOTIDE SEQUENCE [LARGE SCALE GENOMIC DNA]</scope>
    <source>
        <strain evidence="3 4">ATCC 27448</strain>
    </source>
</reference>
<gene>
    <name evidence="3" type="ORF">SNA_04005</name>
</gene>
<dbReference type="RefSeq" id="WP_030068563.1">
    <property type="nucleotide sequence ID" value="NZ_JRKI01000005.1"/>
</dbReference>
<dbReference type="PATRIC" id="fig|1240678.4.peg.846"/>
<feature type="compositionally biased region" description="Polar residues" evidence="1">
    <location>
        <begin position="1"/>
        <end position="11"/>
    </location>
</feature>
<proteinExistence type="predicted"/>
<evidence type="ECO:0000259" key="2">
    <source>
        <dbReference type="Pfam" id="PF04149"/>
    </source>
</evidence>
<dbReference type="EMBL" id="JRKI01000005">
    <property type="protein sequence ID" value="KIZ19096.1"/>
    <property type="molecule type" value="Genomic_DNA"/>
</dbReference>
<dbReference type="InterPro" id="IPR007278">
    <property type="entry name" value="DUF397"/>
</dbReference>
<keyword evidence="4" id="KW-1185">Reference proteome</keyword>
<evidence type="ECO:0000313" key="4">
    <source>
        <dbReference type="Proteomes" id="UP000032458"/>
    </source>
</evidence>
<dbReference type="Pfam" id="PF04149">
    <property type="entry name" value="DUF397"/>
    <property type="match status" value="1"/>
</dbReference>
<name>A0A0D7CSR1_9ACTN</name>
<comment type="caution">
    <text evidence="3">The sequence shown here is derived from an EMBL/GenBank/DDBJ whole genome shotgun (WGS) entry which is preliminary data.</text>
</comment>
<dbReference type="Proteomes" id="UP000032458">
    <property type="component" value="Unassembled WGS sequence"/>
</dbReference>
<accession>A0A0D7CSR1</accession>
<sequence length="62" mass="6552">MSRLTWQKSSFSGGGNGDCVELATDPDGNVHLRESDHPTDVLTLTPARLRALVQCVKSGGLG</sequence>
<organism evidence="3 4">
    <name type="scientific">Streptomyces natalensis ATCC 27448</name>
    <dbReference type="NCBI Taxonomy" id="1240678"/>
    <lineage>
        <taxon>Bacteria</taxon>
        <taxon>Bacillati</taxon>
        <taxon>Actinomycetota</taxon>
        <taxon>Actinomycetes</taxon>
        <taxon>Kitasatosporales</taxon>
        <taxon>Streptomycetaceae</taxon>
        <taxon>Streptomyces</taxon>
    </lineage>
</organism>
<evidence type="ECO:0000313" key="3">
    <source>
        <dbReference type="EMBL" id="KIZ19096.1"/>
    </source>
</evidence>
<protein>
    <recommendedName>
        <fullName evidence="2">DUF397 domain-containing protein</fullName>
    </recommendedName>
</protein>
<dbReference type="AlphaFoldDB" id="A0A0D7CSR1"/>
<feature type="domain" description="DUF397" evidence="2">
    <location>
        <begin position="4"/>
        <end position="57"/>
    </location>
</feature>
<feature type="region of interest" description="Disordered" evidence="1">
    <location>
        <begin position="1"/>
        <end position="27"/>
    </location>
</feature>
<evidence type="ECO:0000256" key="1">
    <source>
        <dbReference type="SAM" id="MobiDB-lite"/>
    </source>
</evidence>